<gene>
    <name evidence="2" type="ORF">OIU79_028507</name>
</gene>
<organism evidence="2 3">
    <name type="scientific">Salix purpurea</name>
    <name type="common">Purple osier willow</name>
    <dbReference type="NCBI Taxonomy" id="77065"/>
    <lineage>
        <taxon>Eukaryota</taxon>
        <taxon>Viridiplantae</taxon>
        <taxon>Streptophyta</taxon>
        <taxon>Embryophyta</taxon>
        <taxon>Tracheophyta</taxon>
        <taxon>Spermatophyta</taxon>
        <taxon>Magnoliopsida</taxon>
        <taxon>eudicotyledons</taxon>
        <taxon>Gunneridae</taxon>
        <taxon>Pentapetalae</taxon>
        <taxon>rosids</taxon>
        <taxon>fabids</taxon>
        <taxon>Malpighiales</taxon>
        <taxon>Salicaceae</taxon>
        <taxon>Saliceae</taxon>
        <taxon>Salix</taxon>
    </lineage>
</organism>
<keyword evidence="1" id="KW-0472">Membrane</keyword>
<feature type="transmembrane region" description="Helical" evidence="1">
    <location>
        <begin position="15"/>
        <end position="36"/>
    </location>
</feature>
<reference evidence="2" key="1">
    <citation type="submission" date="2022-11" db="EMBL/GenBank/DDBJ databases">
        <authorList>
            <person name="Hyden B.L."/>
            <person name="Feng K."/>
            <person name="Yates T."/>
            <person name="Jawdy S."/>
            <person name="Smart L.B."/>
            <person name="Muchero W."/>
        </authorList>
    </citation>
    <scope>NUCLEOTIDE SEQUENCE</scope>
    <source>
        <tissue evidence="2">Shoot tip</tissue>
    </source>
</reference>
<sequence length="43" mass="4849">MPSALSEATLFIKTMYLVVASLFLVASLSVCFRHILKSRLFMI</sequence>
<reference evidence="2" key="2">
    <citation type="journal article" date="2023" name="Int. J. Mol. Sci.">
        <title>De Novo Assembly and Annotation of 11 Diverse Shrub Willow (Salix) Genomes Reveals Novel Gene Organization in Sex-Linked Regions.</title>
        <authorList>
            <person name="Hyden B."/>
            <person name="Feng K."/>
            <person name="Yates T.B."/>
            <person name="Jawdy S."/>
            <person name="Cereghino C."/>
            <person name="Smart L.B."/>
            <person name="Muchero W."/>
        </authorList>
    </citation>
    <scope>NUCLEOTIDE SEQUENCE</scope>
    <source>
        <tissue evidence="2">Shoot tip</tissue>
    </source>
</reference>
<evidence type="ECO:0000256" key="1">
    <source>
        <dbReference type="SAM" id="Phobius"/>
    </source>
</evidence>
<dbReference type="EMBL" id="JAPFFK010000007">
    <property type="protein sequence ID" value="KAJ6756107.1"/>
    <property type="molecule type" value="Genomic_DNA"/>
</dbReference>
<keyword evidence="1" id="KW-0812">Transmembrane</keyword>
<keyword evidence="1" id="KW-1133">Transmembrane helix</keyword>
<dbReference type="Proteomes" id="UP001151532">
    <property type="component" value="Chromosome 16"/>
</dbReference>
<accession>A0A9Q0VWI3</accession>
<protein>
    <submittedName>
        <fullName evidence="2">Uncharacterized protein</fullName>
    </submittedName>
</protein>
<keyword evidence="3" id="KW-1185">Reference proteome</keyword>
<comment type="caution">
    <text evidence="2">The sequence shown here is derived from an EMBL/GenBank/DDBJ whole genome shotgun (WGS) entry which is preliminary data.</text>
</comment>
<name>A0A9Q0VWI3_SALPP</name>
<evidence type="ECO:0000313" key="3">
    <source>
        <dbReference type="Proteomes" id="UP001151532"/>
    </source>
</evidence>
<evidence type="ECO:0000313" key="2">
    <source>
        <dbReference type="EMBL" id="KAJ6756107.1"/>
    </source>
</evidence>
<proteinExistence type="predicted"/>
<dbReference type="AlphaFoldDB" id="A0A9Q0VWI3"/>